<dbReference type="Proteomes" id="UP000067320">
    <property type="component" value="Chromosome"/>
</dbReference>
<reference evidence="1 2" key="2">
    <citation type="journal article" date="2016" name="Genome Announc.">
        <title>Fully Closed Genome Sequences of Five Type Strains of the Genus Cronobacter and One Cronobacter sakazakii Strain.</title>
        <authorList>
            <person name="Moine D."/>
            <person name="Kassam M."/>
            <person name="Baert L."/>
            <person name="Tang Y."/>
            <person name="Barretto C."/>
            <person name="Ngom Bru C."/>
            <person name="Klijn A."/>
            <person name="Descombes P."/>
        </authorList>
    </citation>
    <scope>NUCLEOTIDE SEQUENCE [LARGE SCALE GENOMIC DNA]</scope>
    <source>
        <strain evidence="1 2">LMG 26250</strain>
    </source>
</reference>
<proteinExistence type="predicted"/>
<evidence type="ECO:0000313" key="2">
    <source>
        <dbReference type="Proteomes" id="UP000067320"/>
    </source>
</evidence>
<organism evidence="1 2">
    <name type="scientific">Cronobacter condimenti 1330</name>
    <dbReference type="NCBI Taxonomy" id="1073999"/>
    <lineage>
        <taxon>Bacteria</taxon>
        <taxon>Pseudomonadati</taxon>
        <taxon>Pseudomonadota</taxon>
        <taxon>Gammaproteobacteria</taxon>
        <taxon>Enterobacterales</taxon>
        <taxon>Enterobacteriaceae</taxon>
        <taxon>Cronobacter</taxon>
    </lineage>
</organism>
<name>A0ABM5V8D4_9ENTR</name>
<reference evidence="2" key="1">
    <citation type="submission" date="2015-09" db="EMBL/GenBank/DDBJ databases">
        <title>Cronobacter genome sequencing and assembly.</title>
        <authorList>
            <person name="Descombes P."/>
            <person name="Baert L."/>
            <person name="Ngom-Bru C."/>
            <person name="Barretto C."/>
        </authorList>
    </citation>
    <scope>NUCLEOTIDE SEQUENCE [LARGE SCALE GENOMIC DNA]</scope>
    <source>
        <strain evidence="2">LMG 26250</strain>
    </source>
</reference>
<gene>
    <name evidence="1" type="ORF">AFK62_00280</name>
</gene>
<accession>A0ABM5V8D4</accession>
<sequence length="112" mass="13209">MLVVLQFRSQKRQKDISEHSNRQRFITQNNDVKAWRRAEKQQEKGAKIQENAHRALKGGTGRMATAREYCSFARRIDTRNVVKQKEGSHETAARYSVLTRRLMNRRRVNDLP</sequence>
<dbReference type="EMBL" id="CP012264">
    <property type="protein sequence ID" value="ALB61054.1"/>
    <property type="molecule type" value="Genomic_DNA"/>
</dbReference>
<keyword evidence="2" id="KW-1185">Reference proteome</keyword>
<protein>
    <submittedName>
        <fullName evidence="1">Uncharacterized protein</fullName>
    </submittedName>
</protein>
<evidence type="ECO:0000313" key="1">
    <source>
        <dbReference type="EMBL" id="ALB61054.1"/>
    </source>
</evidence>